<sequence length="278" mass="30716">MTTTSPIPIGKLAVLENGLTLHYHEAGSGDEPVVFLHGSGPGASGYSNFKHNYPVFAEQGHRVIVPDLPGYGLSSKPEDAEYVLDFFVTALHQFLQAIGVTRCSLVGNSLGGAIALKYALDYPQEITKLVLMAPGGVEERETYFRMEGIQKMVAMFAGRQLNAVTMRELMSLLVYDPAHITDALIAERLGICDTQPTTVLSTMRVPNMTERLGEIACPVLGFWGTDDKFNPVAGVMKLMEHCRDARFMLVNRCGHWVMVEHRDTFNRMCLDFLSETKG</sequence>
<accession>A0ABV7EUX1</accession>
<dbReference type="Gene3D" id="3.40.50.1820">
    <property type="entry name" value="alpha/beta hydrolase"/>
    <property type="match status" value="1"/>
</dbReference>
<proteinExistence type="predicted"/>
<dbReference type="PRINTS" id="PR00412">
    <property type="entry name" value="EPOXHYDRLASE"/>
</dbReference>
<name>A0ABV7EUX1_9BURK</name>
<evidence type="ECO:0000313" key="3">
    <source>
        <dbReference type="Proteomes" id="UP001595530"/>
    </source>
</evidence>
<evidence type="ECO:0000259" key="1">
    <source>
        <dbReference type="Pfam" id="PF00561"/>
    </source>
</evidence>
<dbReference type="Pfam" id="PF00561">
    <property type="entry name" value="Abhydrolase_1"/>
    <property type="match status" value="1"/>
</dbReference>
<reference evidence="3" key="1">
    <citation type="journal article" date="2019" name="Int. J. Syst. Evol. Microbiol.">
        <title>The Global Catalogue of Microorganisms (GCM) 10K type strain sequencing project: providing services to taxonomists for standard genome sequencing and annotation.</title>
        <authorList>
            <consortium name="The Broad Institute Genomics Platform"/>
            <consortium name="The Broad Institute Genome Sequencing Center for Infectious Disease"/>
            <person name="Wu L."/>
            <person name="Ma J."/>
        </authorList>
    </citation>
    <scope>NUCLEOTIDE SEQUENCE [LARGE SCALE GENOMIC DNA]</scope>
    <source>
        <strain evidence="3">KCTC 42986</strain>
    </source>
</reference>
<dbReference type="PANTHER" id="PTHR43689">
    <property type="entry name" value="HYDROLASE"/>
    <property type="match status" value="1"/>
</dbReference>
<dbReference type="Proteomes" id="UP001595530">
    <property type="component" value="Unassembled WGS sequence"/>
</dbReference>
<keyword evidence="2" id="KW-0378">Hydrolase</keyword>
<dbReference type="SUPFAM" id="SSF53474">
    <property type="entry name" value="alpha/beta-Hydrolases"/>
    <property type="match status" value="1"/>
</dbReference>
<dbReference type="RefSeq" id="WP_390330603.1">
    <property type="nucleotide sequence ID" value="NZ_JBHRTP010000003.1"/>
</dbReference>
<gene>
    <name evidence="2" type="ORF">ACFOFO_01180</name>
</gene>
<dbReference type="EMBL" id="JBHRTP010000003">
    <property type="protein sequence ID" value="MFC3106584.1"/>
    <property type="molecule type" value="Genomic_DNA"/>
</dbReference>
<dbReference type="InterPro" id="IPR029058">
    <property type="entry name" value="AB_hydrolase_fold"/>
</dbReference>
<comment type="caution">
    <text evidence="2">The sequence shown here is derived from an EMBL/GenBank/DDBJ whole genome shotgun (WGS) entry which is preliminary data.</text>
</comment>
<feature type="domain" description="AB hydrolase-1" evidence="1">
    <location>
        <begin position="32"/>
        <end position="261"/>
    </location>
</feature>
<protein>
    <submittedName>
        <fullName evidence="2">Alpha/beta fold hydrolase</fullName>
    </submittedName>
</protein>
<dbReference type="InterPro" id="IPR000073">
    <property type="entry name" value="AB_hydrolase_1"/>
</dbReference>
<keyword evidence="3" id="KW-1185">Reference proteome</keyword>
<dbReference type="GO" id="GO:0016787">
    <property type="term" value="F:hydrolase activity"/>
    <property type="evidence" value="ECO:0007669"/>
    <property type="project" value="UniProtKB-KW"/>
</dbReference>
<evidence type="ECO:0000313" key="2">
    <source>
        <dbReference type="EMBL" id="MFC3106584.1"/>
    </source>
</evidence>
<dbReference type="PANTHER" id="PTHR43689:SF8">
    <property type="entry name" value="ALPHA_BETA-HYDROLASES SUPERFAMILY PROTEIN"/>
    <property type="match status" value="1"/>
</dbReference>
<dbReference type="PRINTS" id="PR00111">
    <property type="entry name" value="ABHYDROLASE"/>
</dbReference>
<organism evidence="2 3">
    <name type="scientific">Undibacterium arcticum</name>
    <dbReference type="NCBI Taxonomy" id="1762892"/>
    <lineage>
        <taxon>Bacteria</taxon>
        <taxon>Pseudomonadati</taxon>
        <taxon>Pseudomonadota</taxon>
        <taxon>Betaproteobacteria</taxon>
        <taxon>Burkholderiales</taxon>
        <taxon>Oxalobacteraceae</taxon>
        <taxon>Undibacterium</taxon>
    </lineage>
</organism>
<dbReference type="InterPro" id="IPR000639">
    <property type="entry name" value="Epox_hydrolase-like"/>
</dbReference>